<keyword evidence="2" id="KW-1185">Reference proteome</keyword>
<dbReference type="EMBL" id="CM011681">
    <property type="protein sequence ID" value="TMS16387.1"/>
    <property type="molecule type" value="Genomic_DNA"/>
</dbReference>
<name>A0ACD3R9Y1_LARCR</name>
<comment type="caution">
    <text evidence="1">The sequence shown here is derived from an EMBL/GenBank/DDBJ whole genome shotgun (WGS) entry which is preliminary data.</text>
</comment>
<accession>A0ACD3R9Y1</accession>
<sequence length="431" mass="49770">MEKNWEIEGEFLASGRCSGCRLASPQAGSQHKLELTRRCALSQSEAPMKALRERRRDLDWLPGNPSNTVDRMATRKGSTPKASNKLVITSVAFQDHITRTLLRSEFSRSDPLPRCKRKAPRNPRARKEDRGLQRQEEAEYVLDSAPPPLTLAQKLGLVASPAGRLTEDEWTRVKARSVQQGESAHPCAICREEFLLQPQVLLSCSHVFHRACLQAFERFSGRKCCPMCRKEQYETRVIHDAAHLFRHRCATRIQACWRGYVARKRYRTLRKSVCPKDKKLRRKFFEAKLQELNDSFVRYCHTDTEAFLSDINRSLSSSRRVFQQLERKHISEPHENDWDRIQRQVIQRGVWDCPICLTALCSPSLLTEAGTSSHHQHRQTVLLSCTHLFHQPCLEAFETFTIESRPSCPLCRSAYHKKIIEPGTDFSKMQF</sequence>
<protein>
    <submittedName>
        <fullName evidence="1">Uncharacterized protein</fullName>
    </submittedName>
</protein>
<reference evidence="1" key="1">
    <citation type="submission" date="2018-11" db="EMBL/GenBank/DDBJ databases">
        <title>The sequence and de novo assembly of Larimichthys crocea genome using PacBio and Hi-C technologies.</title>
        <authorList>
            <person name="Xu P."/>
            <person name="Chen B."/>
            <person name="Zhou Z."/>
            <person name="Ke Q."/>
            <person name="Wu Y."/>
            <person name="Bai H."/>
            <person name="Pu F."/>
        </authorList>
    </citation>
    <scope>NUCLEOTIDE SEQUENCE</scope>
    <source>
        <tissue evidence="1">Muscle</tissue>
    </source>
</reference>
<organism evidence="1 2">
    <name type="scientific">Larimichthys crocea</name>
    <name type="common">Large yellow croaker</name>
    <name type="synonym">Pseudosciaena crocea</name>
    <dbReference type="NCBI Taxonomy" id="215358"/>
    <lineage>
        <taxon>Eukaryota</taxon>
        <taxon>Metazoa</taxon>
        <taxon>Chordata</taxon>
        <taxon>Craniata</taxon>
        <taxon>Vertebrata</taxon>
        <taxon>Euteleostomi</taxon>
        <taxon>Actinopterygii</taxon>
        <taxon>Neopterygii</taxon>
        <taxon>Teleostei</taxon>
        <taxon>Neoteleostei</taxon>
        <taxon>Acanthomorphata</taxon>
        <taxon>Eupercaria</taxon>
        <taxon>Sciaenidae</taxon>
        <taxon>Larimichthys</taxon>
    </lineage>
</organism>
<dbReference type="Proteomes" id="UP000793456">
    <property type="component" value="Chromosome VIII"/>
</dbReference>
<gene>
    <name evidence="1" type="ORF">E3U43_013680</name>
</gene>
<evidence type="ECO:0000313" key="2">
    <source>
        <dbReference type="Proteomes" id="UP000793456"/>
    </source>
</evidence>
<proteinExistence type="predicted"/>
<evidence type="ECO:0000313" key="1">
    <source>
        <dbReference type="EMBL" id="TMS16387.1"/>
    </source>
</evidence>